<dbReference type="InterPro" id="IPR013324">
    <property type="entry name" value="RNA_pol_sigma_r3/r4-like"/>
</dbReference>
<dbReference type="InterPro" id="IPR014284">
    <property type="entry name" value="RNA_pol_sigma-70_dom"/>
</dbReference>
<reference evidence="9" key="1">
    <citation type="journal article" date="2019" name="Int. J. Syst. Evol. Microbiol.">
        <title>The Global Catalogue of Microorganisms (GCM) 10K type strain sequencing project: providing services to taxonomists for standard genome sequencing and annotation.</title>
        <authorList>
            <consortium name="The Broad Institute Genomics Platform"/>
            <consortium name="The Broad Institute Genome Sequencing Center for Infectious Disease"/>
            <person name="Wu L."/>
            <person name="Ma J."/>
        </authorList>
    </citation>
    <scope>NUCLEOTIDE SEQUENCE [LARGE SCALE GENOMIC DNA]</scope>
    <source>
        <strain evidence="9">CCUG 59129</strain>
    </source>
</reference>
<gene>
    <name evidence="8" type="ORF">ACFQ2I_21215</name>
</gene>
<evidence type="ECO:0000256" key="2">
    <source>
        <dbReference type="ARBA" id="ARBA00023015"/>
    </source>
</evidence>
<evidence type="ECO:0000256" key="3">
    <source>
        <dbReference type="ARBA" id="ARBA00023082"/>
    </source>
</evidence>
<keyword evidence="3" id="KW-0731">Sigma factor</keyword>
<proteinExistence type="inferred from homology"/>
<evidence type="ECO:0000256" key="1">
    <source>
        <dbReference type="ARBA" id="ARBA00010641"/>
    </source>
</evidence>
<evidence type="ECO:0000313" key="9">
    <source>
        <dbReference type="Proteomes" id="UP001596989"/>
    </source>
</evidence>
<dbReference type="Gene3D" id="1.10.10.10">
    <property type="entry name" value="Winged helix-like DNA-binding domain superfamily/Winged helix DNA-binding domain"/>
    <property type="match status" value="1"/>
</dbReference>
<dbReference type="InterPro" id="IPR013249">
    <property type="entry name" value="RNA_pol_sigma70_r4_t2"/>
</dbReference>
<dbReference type="Pfam" id="PF04542">
    <property type="entry name" value="Sigma70_r2"/>
    <property type="match status" value="1"/>
</dbReference>
<dbReference type="InterPro" id="IPR007627">
    <property type="entry name" value="RNA_pol_sigma70_r2"/>
</dbReference>
<comment type="similarity">
    <text evidence="1">Belongs to the sigma-70 factor family. ECF subfamily.</text>
</comment>
<dbReference type="CDD" id="cd06171">
    <property type="entry name" value="Sigma70_r4"/>
    <property type="match status" value="1"/>
</dbReference>
<sequence length="208" mass="23546">MDGERHMVDELKKGSESALQALMKQYGNAVMRTAALLLKDGHLAQDVSQEVFLKAYERIGQYRGEGSLRAWLLQITVNQCRGRMRRASWKRLLFRSFTDERKPDEAVESGNGLSDSQAALEPGSPRQIRELSLRQEIGKLELAYREVVVLYYYDELSVKEIADVLQLSEPNVKSRLHRARQALKVQLEEGGWSDEYGTGRTAGSAEEA</sequence>
<feature type="domain" description="RNA polymerase sigma-70 region 2" evidence="6">
    <location>
        <begin position="22"/>
        <end position="89"/>
    </location>
</feature>
<keyword evidence="9" id="KW-1185">Reference proteome</keyword>
<protein>
    <submittedName>
        <fullName evidence="8">RNA polymerase sigma factor</fullName>
    </submittedName>
</protein>
<keyword evidence="4" id="KW-0804">Transcription</keyword>
<dbReference type="InterPro" id="IPR013325">
    <property type="entry name" value="RNA_pol_sigma_r2"/>
</dbReference>
<dbReference type="SUPFAM" id="SSF88659">
    <property type="entry name" value="Sigma3 and sigma4 domains of RNA polymerase sigma factors"/>
    <property type="match status" value="1"/>
</dbReference>
<dbReference type="InterPro" id="IPR036388">
    <property type="entry name" value="WH-like_DNA-bd_sf"/>
</dbReference>
<evidence type="ECO:0000259" key="7">
    <source>
        <dbReference type="Pfam" id="PF08281"/>
    </source>
</evidence>
<dbReference type="Proteomes" id="UP001596989">
    <property type="component" value="Unassembled WGS sequence"/>
</dbReference>
<dbReference type="RefSeq" id="WP_377567836.1">
    <property type="nucleotide sequence ID" value="NZ_JBHTJZ010000068.1"/>
</dbReference>
<keyword evidence="2" id="KW-0805">Transcription regulation</keyword>
<dbReference type="PANTHER" id="PTHR43133:SF51">
    <property type="entry name" value="RNA POLYMERASE SIGMA FACTOR"/>
    <property type="match status" value="1"/>
</dbReference>
<organism evidence="8 9">
    <name type="scientific">Paenibacillus chungangensis</name>
    <dbReference type="NCBI Taxonomy" id="696535"/>
    <lineage>
        <taxon>Bacteria</taxon>
        <taxon>Bacillati</taxon>
        <taxon>Bacillota</taxon>
        <taxon>Bacilli</taxon>
        <taxon>Bacillales</taxon>
        <taxon>Paenibacillaceae</taxon>
        <taxon>Paenibacillus</taxon>
    </lineage>
</organism>
<dbReference type="NCBIfam" id="TIGR02937">
    <property type="entry name" value="sigma70-ECF"/>
    <property type="match status" value="1"/>
</dbReference>
<accession>A0ABW3HWE1</accession>
<dbReference type="Pfam" id="PF08281">
    <property type="entry name" value="Sigma70_r4_2"/>
    <property type="match status" value="1"/>
</dbReference>
<name>A0ABW3HWE1_9BACL</name>
<comment type="caution">
    <text evidence="8">The sequence shown here is derived from an EMBL/GenBank/DDBJ whole genome shotgun (WGS) entry which is preliminary data.</text>
</comment>
<dbReference type="Gene3D" id="1.10.1740.10">
    <property type="match status" value="1"/>
</dbReference>
<dbReference type="SUPFAM" id="SSF88946">
    <property type="entry name" value="Sigma2 domain of RNA polymerase sigma factors"/>
    <property type="match status" value="1"/>
</dbReference>
<evidence type="ECO:0000256" key="4">
    <source>
        <dbReference type="ARBA" id="ARBA00023163"/>
    </source>
</evidence>
<dbReference type="InterPro" id="IPR039425">
    <property type="entry name" value="RNA_pol_sigma-70-like"/>
</dbReference>
<evidence type="ECO:0000256" key="5">
    <source>
        <dbReference type="SAM" id="MobiDB-lite"/>
    </source>
</evidence>
<feature type="domain" description="RNA polymerase sigma factor 70 region 4 type 2" evidence="7">
    <location>
        <begin position="132"/>
        <end position="183"/>
    </location>
</feature>
<dbReference type="PANTHER" id="PTHR43133">
    <property type="entry name" value="RNA POLYMERASE ECF-TYPE SIGMA FACTO"/>
    <property type="match status" value="1"/>
</dbReference>
<evidence type="ECO:0000259" key="6">
    <source>
        <dbReference type="Pfam" id="PF04542"/>
    </source>
</evidence>
<dbReference type="EMBL" id="JBHTJZ010000068">
    <property type="protein sequence ID" value="MFD0961861.1"/>
    <property type="molecule type" value="Genomic_DNA"/>
</dbReference>
<feature type="region of interest" description="Disordered" evidence="5">
    <location>
        <begin position="104"/>
        <end position="124"/>
    </location>
</feature>
<evidence type="ECO:0000313" key="8">
    <source>
        <dbReference type="EMBL" id="MFD0961861.1"/>
    </source>
</evidence>